<accession>A0A5B7DBJ7</accession>
<proteinExistence type="predicted"/>
<gene>
    <name evidence="1" type="ORF">E2C01_011564</name>
</gene>
<dbReference type="Proteomes" id="UP000324222">
    <property type="component" value="Unassembled WGS sequence"/>
</dbReference>
<evidence type="ECO:0000313" key="2">
    <source>
        <dbReference type="Proteomes" id="UP000324222"/>
    </source>
</evidence>
<reference evidence="1 2" key="1">
    <citation type="submission" date="2019-05" db="EMBL/GenBank/DDBJ databases">
        <title>Another draft genome of Portunus trituberculatus and its Hox gene families provides insights of decapod evolution.</title>
        <authorList>
            <person name="Jeong J.-H."/>
            <person name="Song I."/>
            <person name="Kim S."/>
            <person name="Choi T."/>
            <person name="Kim D."/>
            <person name="Ryu S."/>
            <person name="Kim W."/>
        </authorList>
    </citation>
    <scope>NUCLEOTIDE SEQUENCE [LARGE SCALE GENOMIC DNA]</scope>
    <source>
        <tissue evidence="1">Muscle</tissue>
    </source>
</reference>
<keyword evidence="2" id="KW-1185">Reference proteome</keyword>
<evidence type="ECO:0000313" key="1">
    <source>
        <dbReference type="EMBL" id="MPC18670.1"/>
    </source>
</evidence>
<name>A0A5B7DBJ7_PORTR</name>
<protein>
    <submittedName>
        <fullName evidence="1">Uncharacterized protein</fullName>
    </submittedName>
</protein>
<dbReference type="AlphaFoldDB" id="A0A5B7DBJ7"/>
<dbReference type="EMBL" id="VSRR010000701">
    <property type="protein sequence ID" value="MPC18670.1"/>
    <property type="molecule type" value="Genomic_DNA"/>
</dbReference>
<sequence length="81" mass="9353">MTLHYFLHGREEWHHMMGGVWYLRDESKAIVPKTTGEQHNTFPACTVLRSRTPVGHYCSDGNTGYIIWVIFSMGMVECGNY</sequence>
<comment type="caution">
    <text evidence="1">The sequence shown here is derived from an EMBL/GenBank/DDBJ whole genome shotgun (WGS) entry which is preliminary data.</text>
</comment>
<organism evidence="1 2">
    <name type="scientific">Portunus trituberculatus</name>
    <name type="common">Swimming crab</name>
    <name type="synonym">Neptunus trituberculatus</name>
    <dbReference type="NCBI Taxonomy" id="210409"/>
    <lineage>
        <taxon>Eukaryota</taxon>
        <taxon>Metazoa</taxon>
        <taxon>Ecdysozoa</taxon>
        <taxon>Arthropoda</taxon>
        <taxon>Crustacea</taxon>
        <taxon>Multicrustacea</taxon>
        <taxon>Malacostraca</taxon>
        <taxon>Eumalacostraca</taxon>
        <taxon>Eucarida</taxon>
        <taxon>Decapoda</taxon>
        <taxon>Pleocyemata</taxon>
        <taxon>Brachyura</taxon>
        <taxon>Eubrachyura</taxon>
        <taxon>Portunoidea</taxon>
        <taxon>Portunidae</taxon>
        <taxon>Portuninae</taxon>
        <taxon>Portunus</taxon>
    </lineage>
</organism>